<keyword evidence="1" id="KW-0812">Transmembrane</keyword>
<feature type="transmembrane region" description="Helical" evidence="1">
    <location>
        <begin position="148"/>
        <end position="173"/>
    </location>
</feature>
<evidence type="ECO:0000313" key="3">
    <source>
        <dbReference type="Proteomes" id="UP000612362"/>
    </source>
</evidence>
<keyword evidence="1" id="KW-1133">Transmembrane helix</keyword>
<keyword evidence="3" id="KW-1185">Reference proteome</keyword>
<evidence type="ECO:0000313" key="2">
    <source>
        <dbReference type="EMBL" id="GHO49570.1"/>
    </source>
</evidence>
<feature type="transmembrane region" description="Helical" evidence="1">
    <location>
        <begin position="251"/>
        <end position="272"/>
    </location>
</feature>
<reference evidence="2" key="1">
    <citation type="submission" date="2020-10" db="EMBL/GenBank/DDBJ databases">
        <title>Taxonomic study of unclassified bacteria belonging to the class Ktedonobacteria.</title>
        <authorList>
            <person name="Yabe S."/>
            <person name="Wang C.M."/>
            <person name="Zheng Y."/>
            <person name="Sakai Y."/>
            <person name="Cavaletti L."/>
            <person name="Monciardini P."/>
            <person name="Donadio S."/>
        </authorList>
    </citation>
    <scope>NUCLEOTIDE SEQUENCE</scope>
    <source>
        <strain evidence="2">SOSP1-1</strain>
    </source>
</reference>
<dbReference type="GO" id="GO:0008233">
    <property type="term" value="F:peptidase activity"/>
    <property type="evidence" value="ECO:0007669"/>
    <property type="project" value="InterPro"/>
</dbReference>
<dbReference type="AlphaFoldDB" id="A0A8J3MVQ1"/>
<feature type="transmembrane region" description="Helical" evidence="1">
    <location>
        <begin position="117"/>
        <end position="136"/>
    </location>
</feature>
<name>A0A8J3MVQ1_9CHLR</name>
<comment type="caution">
    <text evidence="2">The sequence shown here is derived from an EMBL/GenBank/DDBJ whole genome shotgun (WGS) entry which is preliminary data.</text>
</comment>
<feature type="transmembrane region" description="Helical" evidence="1">
    <location>
        <begin position="20"/>
        <end position="39"/>
    </location>
</feature>
<feature type="transmembrane region" description="Helical" evidence="1">
    <location>
        <begin position="78"/>
        <end position="97"/>
    </location>
</feature>
<dbReference type="PANTHER" id="PTHR36844">
    <property type="entry name" value="PROTEASE PRSW"/>
    <property type="match status" value="1"/>
</dbReference>
<gene>
    <name evidence="2" type="ORF">KSX_77330</name>
</gene>
<sequence>MSGISQSPHPPARARQLSWLRVLILGLLLFIVTVLVMYWTHNTNLYPTVIVIGNFLVPVVFVAFLYDHQQITSLTPEMIAKSFVMGGVLGVLGASILESLLLPKPTGPNDPISLRSGMIIALIEEGCKIAAVMLLARKIRHDAPIDGLLLGAAVGMGFAALESTGYAFNALIYNQGFVGASIVETVLRGLIAPFGHGTWTAVLGAVLFRESKPHRFRITFPVVMAFIFVVVLHGCWDGLPHTIRVVIPPGLPISLASIVISILGLGTLFLVYRGAEREPAVPET</sequence>
<dbReference type="EMBL" id="BNJF01000005">
    <property type="protein sequence ID" value="GHO49570.1"/>
    <property type="molecule type" value="Genomic_DNA"/>
</dbReference>
<organism evidence="2 3">
    <name type="scientific">Ktedonospora formicarum</name>
    <dbReference type="NCBI Taxonomy" id="2778364"/>
    <lineage>
        <taxon>Bacteria</taxon>
        <taxon>Bacillati</taxon>
        <taxon>Chloroflexota</taxon>
        <taxon>Ktedonobacteria</taxon>
        <taxon>Ktedonobacterales</taxon>
        <taxon>Ktedonobacteraceae</taxon>
        <taxon>Ktedonospora</taxon>
    </lineage>
</organism>
<feature type="transmembrane region" description="Helical" evidence="1">
    <location>
        <begin position="220"/>
        <end position="239"/>
    </location>
</feature>
<protein>
    <recommendedName>
        <fullName evidence="4">PrsW family intramembrane metalloprotease</fullName>
    </recommendedName>
</protein>
<feature type="transmembrane region" description="Helical" evidence="1">
    <location>
        <begin position="185"/>
        <end position="208"/>
    </location>
</feature>
<dbReference type="InterPro" id="IPR026898">
    <property type="entry name" value="PrsW"/>
</dbReference>
<dbReference type="RefSeq" id="WP_220198680.1">
    <property type="nucleotide sequence ID" value="NZ_BNJF01000005.1"/>
</dbReference>
<keyword evidence="1" id="KW-0472">Membrane</keyword>
<proteinExistence type="predicted"/>
<accession>A0A8J3MVQ1</accession>
<dbReference type="PANTHER" id="PTHR36844:SF1">
    <property type="entry name" value="PROTEASE PRSW"/>
    <property type="match status" value="1"/>
</dbReference>
<dbReference type="Proteomes" id="UP000612362">
    <property type="component" value="Unassembled WGS sequence"/>
</dbReference>
<evidence type="ECO:0008006" key="4">
    <source>
        <dbReference type="Google" id="ProtNLM"/>
    </source>
</evidence>
<dbReference type="Pfam" id="PF13367">
    <property type="entry name" value="PrsW-protease"/>
    <property type="match status" value="1"/>
</dbReference>
<feature type="transmembrane region" description="Helical" evidence="1">
    <location>
        <begin position="45"/>
        <end position="66"/>
    </location>
</feature>
<evidence type="ECO:0000256" key="1">
    <source>
        <dbReference type="SAM" id="Phobius"/>
    </source>
</evidence>